<comment type="caution">
    <text evidence="5">The sequence shown here is derived from an EMBL/GenBank/DDBJ whole genome shotgun (WGS) entry which is preliminary data.</text>
</comment>
<dbReference type="InterPro" id="IPR036265">
    <property type="entry name" value="HIT-like_sf"/>
</dbReference>
<dbReference type="InterPro" id="IPR001310">
    <property type="entry name" value="Histidine_triad_HIT"/>
</dbReference>
<evidence type="ECO:0000259" key="4">
    <source>
        <dbReference type="PROSITE" id="PS51084"/>
    </source>
</evidence>
<dbReference type="GO" id="GO:0009117">
    <property type="term" value="P:nucleotide metabolic process"/>
    <property type="evidence" value="ECO:0007669"/>
    <property type="project" value="TreeGrafter"/>
</dbReference>
<dbReference type="InterPro" id="IPR011146">
    <property type="entry name" value="HIT-like"/>
</dbReference>
<name>A0A917ARQ5_9MICC</name>
<protein>
    <submittedName>
        <fullName evidence="5">Protein hit</fullName>
    </submittedName>
</protein>
<evidence type="ECO:0000256" key="3">
    <source>
        <dbReference type="PROSITE-ProRule" id="PRU00464"/>
    </source>
</evidence>
<feature type="short sequence motif" description="Histidine triad motif" evidence="2 3">
    <location>
        <begin position="121"/>
        <end position="125"/>
    </location>
</feature>
<proteinExistence type="predicted"/>
<dbReference type="Gene3D" id="3.30.428.10">
    <property type="entry name" value="HIT-like"/>
    <property type="match status" value="1"/>
</dbReference>
<dbReference type="SUPFAM" id="SSF54197">
    <property type="entry name" value="HIT-like"/>
    <property type="match status" value="1"/>
</dbReference>
<accession>A0A917ARQ5</accession>
<evidence type="ECO:0000313" key="6">
    <source>
        <dbReference type="Proteomes" id="UP000633136"/>
    </source>
</evidence>
<feature type="active site" description="Tele-AMP-histidine intermediate" evidence="1">
    <location>
        <position position="123"/>
    </location>
</feature>
<gene>
    <name evidence="5" type="primary">hit</name>
    <name evidence="5" type="ORF">GCM10011401_15270</name>
</gene>
<dbReference type="Proteomes" id="UP000633136">
    <property type="component" value="Unassembled WGS sequence"/>
</dbReference>
<dbReference type="EMBL" id="BMIS01000006">
    <property type="protein sequence ID" value="GGE68829.1"/>
    <property type="molecule type" value="Genomic_DNA"/>
</dbReference>
<dbReference type="PANTHER" id="PTHR46648">
    <property type="entry name" value="HIT FAMILY PROTEIN 1"/>
    <property type="match status" value="1"/>
</dbReference>
<evidence type="ECO:0000256" key="2">
    <source>
        <dbReference type="PIRSR" id="PIRSR601310-3"/>
    </source>
</evidence>
<evidence type="ECO:0000313" key="5">
    <source>
        <dbReference type="EMBL" id="GGE68829.1"/>
    </source>
</evidence>
<evidence type="ECO:0000256" key="1">
    <source>
        <dbReference type="PIRSR" id="PIRSR601310-1"/>
    </source>
</evidence>
<dbReference type="PANTHER" id="PTHR46648:SF1">
    <property type="entry name" value="ADENOSINE 5'-MONOPHOSPHORAMIDASE HNT1"/>
    <property type="match status" value="1"/>
</dbReference>
<dbReference type="GO" id="GO:0003824">
    <property type="term" value="F:catalytic activity"/>
    <property type="evidence" value="ECO:0007669"/>
    <property type="project" value="InterPro"/>
</dbReference>
<reference evidence="5" key="1">
    <citation type="journal article" date="2014" name="Int. J. Syst. Evol. Microbiol.">
        <title>Complete genome sequence of Corynebacterium casei LMG S-19264T (=DSM 44701T), isolated from a smear-ripened cheese.</title>
        <authorList>
            <consortium name="US DOE Joint Genome Institute (JGI-PGF)"/>
            <person name="Walter F."/>
            <person name="Albersmeier A."/>
            <person name="Kalinowski J."/>
            <person name="Ruckert C."/>
        </authorList>
    </citation>
    <scope>NUCLEOTIDE SEQUENCE</scope>
    <source>
        <strain evidence="5">CGMCC 1.15388</strain>
    </source>
</reference>
<keyword evidence="6" id="KW-1185">Reference proteome</keyword>
<feature type="domain" description="HIT" evidence="4">
    <location>
        <begin position="19"/>
        <end position="136"/>
    </location>
</feature>
<reference evidence="5" key="2">
    <citation type="submission" date="2020-09" db="EMBL/GenBank/DDBJ databases">
        <authorList>
            <person name="Sun Q."/>
            <person name="Zhou Y."/>
        </authorList>
    </citation>
    <scope>NUCLEOTIDE SEQUENCE</scope>
    <source>
        <strain evidence="5">CGMCC 1.15388</strain>
    </source>
</reference>
<dbReference type="RefSeq" id="WP_188684361.1">
    <property type="nucleotide sequence ID" value="NZ_BMIS01000006.1"/>
</dbReference>
<dbReference type="Pfam" id="PF01230">
    <property type="entry name" value="HIT"/>
    <property type="match status" value="1"/>
</dbReference>
<dbReference type="PROSITE" id="PS51084">
    <property type="entry name" value="HIT_2"/>
    <property type="match status" value="1"/>
</dbReference>
<sequence>MTLPAPLWQSHAPQGYVCPFCGLAAGDVSDPGNRCELSDVVHQDDELLVFMACDGFGPHEGHAMIVPVRHYEALYDLSDDLLGKIGAMSRDVAVAMKLAWNPEGTSVRQHNEPAGNQHVWHYHLHVFPRYRDDMLYRQIRHPVDVEVRAQKAQELSAALKQVLADRRPPGTGQGR</sequence>
<dbReference type="AlphaFoldDB" id="A0A917ARQ5"/>
<organism evidence="5 6">
    <name type="scientific">Nesterenkonia cremea</name>
    <dbReference type="NCBI Taxonomy" id="1882340"/>
    <lineage>
        <taxon>Bacteria</taxon>
        <taxon>Bacillati</taxon>
        <taxon>Actinomycetota</taxon>
        <taxon>Actinomycetes</taxon>
        <taxon>Micrococcales</taxon>
        <taxon>Micrococcaceae</taxon>
        <taxon>Nesterenkonia</taxon>
    </lineage>
</organism>